<dbReference type="GO" id="GO:0004869">
    <property type="term" value="F:cysteine-type endopeptidase inhibitor activity"/>
    <property type="evidence" value="ECO:0007669"/>
    <property type="project" value="InterPro"/>
</dbReference>
<dbReference type="OrthoDB" id="5845740at2759"/>
<keyword evidence="5" id="KW-1185">Reference proteome</keyword>
<dbReference type="SUPFAM" id="SSF50685">
    <property type="entry name" value="Barwin-like endoglucanases"/>
    <property type="match status" value="1"/>
</dbReference>
<keyword evidence="1 2" id="KW-0732">Signal</keyword>
<reference evidence="4 5" key="2">
    <citation type="journal article" date="2019" name="G3 (Bethesda)">
        <title>Hybrid Assembly of the Genome of the Entomopathogenic Nematode Steinernema carpocapsae Identifies the X-Chromosome.</title>
        <authorList>
            <person name="Serra L."/>
            <person name="Macchietto M."/>
            <person name="Macias-Munoz A."/>
            <person name="McGill C.J."/>
            <person name="Rodriguez I.M."/>
            <person name="Rodriguez B."/>
            <person name="Murad R."/>
            <person name="Mortazavi A."/>
        </authorList>
    </citation>
    <scope>NUCLEOTIDE SEQUENCE [LARGE SCALE GENOMIC DNA]</scope>
    <source>
        <strain evidence="4 5">ALL</strain>
    </source>
</reference>
<dbReference type="CDD" id="cd22273">
    <property type="entry name" value="DPBB_SPI-like"/>
    <property type="match status" value="1"/>
</dbReference>
<evidence type="ECO:0000259" key="3">
    <source>
        <dbReference type="Pfam" id="PF03330"/>
    </source>
</evidence>
<dbReference type="InterPro" id="IPR009009">
    <property type="entry name" value="RlpA-like_DPBB"/>
</dbReference>
<dbReference type="Proteomes" id="UP000298663">
    <property type="component" value="Unassembled WGS sequence"/>
</dbReference>
<evidence type="ECO:0000313" key="5">
    <source>
        <dbReference type="Proteomes" id="UP000298663"/>
    </source>
</evidence>
<dbReference type="PANTHER" id="PTHR31836:SF28">
    <property type="entry name" value="SRCR DOMAIN-CONTAINING PROTEIN-RELATED"/>
    <property type="match status" value="1"/>
</dbReference>
<dbReference type="EMBL" id="AZBU02000008">
    <property type="protein sequence ID" value="TKR67116.1"/>
    <property type="molecule type" value="Genomic_DNA"/>
</dbReference>
<dbReference type="AlphaFoldDB" id="A0A4U5MDA6"/>
<reference evidence="4 5" key="1">
    <citation type="journal article" date="2015" name="Genome Biol.">
        <title>Comparative genomics of Steinernema reveals deeply conserved gene regulatory networks.</title>
        <authorList>
            <person name="Dillman A.R."/>
            <person name="Macchietto M."/>
            <person name="Porter C.F."/>
            <person name="Rogers A."/>
            <person name="Williams B."/>
            <person name="Antoshechkin I."/>
            <person name="Lee M.M."/>
            <person name="Goodwin Z."/>
            <person name="Lu X."/>
            <person name="Lewis E.E."/>
            <person name="Goodrich-Blair H."/>
            <person name="Stock S.P."/>
            <person name="Adams B.J."/>
            <person name="Sternberg P.W."/>
            <person name="Mortazavi A."/>
        </authorList>
    </citation>
    <scope>NUCLEOTIDE SEQUENCE [LARGE SCALE GENOMIC DNA]</scope>
    <source>
        <strain evidence="4 5">ALL</strain>
    </source>
</reference>
<dbReference type="GO" id="GO:0004867">
    <property type="term" value="F:serine-type endopeptidase inhibitor activity"/>
    <property type="evidence" value="ECO:0007669"/>
    <property type="project" value="InterPro"/>
</dbReference>
<feature type="signal peptide" evidence="2">
    <location>
        <begin position="1"/>
        <end position="22"/>
    </location>
</feature>
<dbReference type="PANTHER" id="PTHR31836">
    <property type="match status" value="1"/>
</dbReference>
<feature type="domain" description="RlpA-like protein double-psi beta-barrel" evidence="3">
    <location>
        <begin position="58"/>
        <end position="117"/>
    </location>
</feature>
<evidence type="ECO:0000256" key="2">
    <source>
        <dbReference type="SAM" id="SignalP"/>
    </source>
</evidence>
<sequence length="128" mass="13634">MIRSVILLCVLFAVAFGGFTIGQTINCDFTYYNDAGFGACGTQINAATQNLVAVAPPYWSTPNPNNDPVCKNVCVKVTYAGKSRTMPVKDKCPSCGASHFDLSQPAFAYFAALSVGHVFGAKCTFVKC</sequence>
<evidence type="ECO:0000313" key="4">
    <source>
        <dbReference type="EMBL" id="TKR67116.1"/>
    </source>
</evidence>
<dbReference type="Gene3D" id="2.40.40.10">
    <property type="entry name" value="RlpA-like domain"/>
    <property type="match status" value="1"/>
</dbReference>
<proteinExistence type="predicted"/>
<protein>
    <recommendedName>
        <fullName evidence="3">RlpA-like protein double-psi beta-barrel domain-containing protein</fullName>
    </recommendedName>
</protein>
<accession>A0A4U5MDA6</accession>
<feature type="chain" id="PRO_5020530008" description="RlpA-like protein double-psi beta-barrel domain-containing protein" evidence="2">
    <location>
        <begin position="23"/>
        <end position="128"/>
    </location>
</feature>
<dbReference type="InterPro" id="IPR051477">
    <property type="entry name" value="Expansin_CellWall"/>
</dbReference>
<evidence type="ECO:0000256" key="1">
    <source>
        <dbReference type="ARBA" id="ARBA00022729"/>
    </source>
</evidence>
<name>A0A4U5MDA6_STECR</name>
<dbReference type="InterPro" id="IPR036908">
    <property type="entry name" value="RlpA-like_sf"/>
</dbReference>
<gene>
    <name evidence="4" type="ORF">L596_023318</name>
</gene>
<comment type="caution">
    <text evidence="4">The sequence shown here is derived from an EMBL/GenBank/DDBJ whole genome shotgun (WGS) entry which is preliminary data.</text>
</comment>
<organism evidence="4 5">
    <name type="scientific">Steinernema carpocapsae</name>
    <name type="common">Entomopathogenic nematode</name>
    <dbReference type="NCBI Taxonomy" id="34508"/>
    <lineage>
        <taxon>Eukaryota</taxon>
        <taxon>Metazoa</taxon>
        <taxon>Ecdysozoa</taxon>
        <taxon>Nematoda</taxon>
        <taxon>Chromadorea</taxon>
        <taxon>Rhabditida</taxon>
        <taxon>Tylenchina</taxon>
        <taxon>Panagrolaimomorpha</taxon>
        <taxon>Strongyloidoidea</taxon>
        <taxon>Steinernematidae</taxon>
        <taxon>Steinernema</taxon>
    </lineage>
</organism>
<dbReference type="NCBIfam" id="NF041659">
    <property type="entry name" value="Papain_Inhib"/>
    <property type="match status" value="1"/>
</dbReference>
<dbReference type="InterPro" id="IPR048197">
    <property type="entry name" value="Papain_inhib"/>
</dbReference>
<dbReference type="Pfam" id="PF03330">
    <property type="entry name" value="DPBB_1"/>
    <property type="match status" value="1"/>
</dbReference>
<dbReference type="STRING" id="34508.A0A4U5MDA6"/>